<dbReference type="AlphaFoldDB" id="A0A426Z1X3"/>
<accession>A0A426Z1X3</accession>
<comment type="caution">
    <text evidence="3">The sequence shown here is derived from an EMBL/GenBank/DDBJ whole genome shotgun (WGS) entry which is preliminary data.</text>
</comment>
<dbReference type="EMBL" id="AMZH03008911">
    <property type="protein sequence ID" value="RRT57979.1"/>
    <property type="molecule type" value="Genomic_DNA"/>
</dbReference>
<feature type="region of interest" description="Disordered" evidence="1">
    <location>
        <begin position="63"/>
        <end position="82"/>
    </location>
</feature>
<organism evidence="3 4">
    <name type="scientific">Ensete ventricosum</name>
    <name type="common">Abyssinian banana</name>
    <name type="synonym">Musa ensete</name>
    <dbReference type="NCBI Taxonomy" id="4639"/>
    <lineage>
        <taxon>Eukaryota</taxon>
        <taxon>Viridiplantae</taxon>
        <taxon>Streptophyta</taxon>
        <taxon>Embryophyta</taxon>
        <taxon>Tracheophyta</taxon>
        <taxon>Spermatophyta</taxon>
        <taxon>Magnoliopsida</taxon>
        <taxon>Liliopsida</taxon>
        <taxon>Zingiberales</taxon>
        <taxon>Musaceae</taxon>
        <taxon>Ensete</taxon>
    </lineage>
</organism>
<evidence type="ECO:0000256" key="1">
    <source>
        <dbReference type="SAM" id="MobiDB-lite"/>
    </source>
</evidence>
<evidence type="ECO:0000313" key="4">
    <source>
        <dbReference type="Proteomes" id="UP000287651"/>
    </source>
</evidence>
<evidence type="ECO:0000313" key="3">
    <source>
        <dbReference type="EMBL" id="RRT57979.1"/>
    </source>
</evidence>
<proteinExistence type="predicted"/>
<feature type="non-terminal residue" evidence="3">
    <location>
        <position position="1"/>
    </location>
</feature>
<sequence length="296" mass="32563">LCYWMQLTAPFILMSCRWRGQAVPEEDSVVSRIQRIQWWPSPSCSAPGSCRAGAWQVAPGADEGTANGRMIGSQSQNPPPPNPENSMVAFALLLCSWKLSCCAVGRFGAASVGAQRNGGSTLRLQKLKRLRGSRKTEGGGDLPRDTLSVCKFCVLVLKPEVAPVEAESSLVGRNGVWEGWGAGAGPSYRRDSGFHPRRPRLPQERYLLSSQDCFFVKFSAMVFDLDAEDLTLFKMMHQQMVGIMFQDITTLLLDPKAFKNTVDLFVERYIGKDVSVVAGKFLDLAALLGSVTSRYM</sequence>
<keyword evidence="2" id="KW-0732">Signal</keyword>
<dbReference type="Proteomes" id="UP000287651">
    <property type="component" value="Unassembled WGS sequence"/>
</dbReference>
<dbReference type="InterPro" id="IPR029057">
    <property type="entry name" value="PRTase-like"/>
</dbReference>
<dbReference type="Gene3D" id="3.40.50.2020">
    <property type="match status" value="1"/>
</dbReference>
<protein>
    <submittedName>
        <fullName evidence="3">Uncharacterized protein</fullName>
    </submittedName>
</protein>
<feature type="signal peptide" evidence="2">
    <location>
        <begin position="1"/>
        <end position="22"/>
    </location>
</feature>
<gene>
    <name evidence="3" type="ORF">B296_00032846</name>
</gene>
<reference evidence="3 4" key="1">
    <citation type="journal article" date="2014" name="Agronomy (Basel)">
        <title>A Draft Genome Sequence for Ensete ventricosum, the Drought-Tolerant Tree Against Hunger.</title>
        <authorList>
            <person name="Harrison J."/>
            <person name="Moore K.A."/>
            <person name="Paszkiewicz K."/>
            <person name="Jones T."/>
            <person name="Grant M."/>
            <person name="Ambacheew D."/>
            <person name="Muzemil S."/>
            <person name="Studholme D.J."/>
        </authorList>
    </citation>
    <scope>NUCLEOTIDE SEQUENCE [LARGE SCALE GENOMIC DNA]</scope>
</reference>
<feature type="chain" id="PRO_5019479925" evidence="2">
    <location>
        <begin position="23"/>
        <end position="296"/>
    </location>
</feature>
<evidence type="ECO:0000256" key="2">
    <source>
        <dbReference type="SAM" id="SignalP"/>
    </source>
</evidence>
<name>A0A426Z1X3_ENSVE</name>